<evidence type="ECO:0000313" key="2">
    <source>
        <dbReference type="EMBL" id="KAF5882941.1"/>
    </source>
</evidence>
<evidence type="ECO:0000256" key="1">
    <source>
        <dbReference type="SAM" id="MobiDB-lite"/>
    </source>
</evidence>
<dbReference type="AlphaFoldDB" id="A0A8J4TX88"/>
<organism evidence="2 3">
    <name type="scientific">Clarias magur</name>
    <name type="common">Asian catfish</name>
    <name type="synonym">Macropteronotus magur</name>
    <dbReference type="NCBI Taxonomy" id="1594786"/>
    <lineage>
        <taxon>Eukaryota</taxon>
        <taxon>Metazoa</taxon>
        <taxon>Chordata</taxon>
        <taxon>Craniata</taxon>
        <taxon>Vertebrata</taxon>
        <taxon>Euteleostomi</taxon>
        <taxon>Actinopterygii</taxon>
        <taxon>Neopterygii</taxon>
        <taxon>Teleostei</taxon>
        <taxon>Ostariophysi</taxon>
        <taxon>Siluriformes</taxon>
        <taxon>Clariidae</taxon>
        <taxon>Clarias</taxon>
    </lineage>
</organism>
<dbReference type="Proteomes" id="UP000727407">
    <property type="component" value="Unassembled WGS sequence"/>
</dbReference>
<proteinExistence type="predicted"/>
<comment type="caution">
    <text evidence="2">The sequence shown here is derived from an EMBL/GenBank/DDBJ whole genome shotgun (WGS) entry which is preliminary data.</text>
</comment>
<accession>A0A8J4TX88</accession>
<feature type="region of interest" description="Disordered" evidence="1">
    <location>
        <begin position="29"/>
        <end position="62"/>
    </location>
</feature>
<feature type="non-terminal residue" evidence="2">
    <location>
        <position position="62"/>
    </location>
</feature>
<name>A0A8J4TX88_CLAMG</name>
<evidence type="ECO:0000313" key="3">
    <source>
        <dbReference type="Proteomes" id="UP000727407"/>
    </source>
</evidence>
<protein>
    <submittedName>
        <fullName evidence="2">Uncharacterized protein</fullName>
    </submittedName>
</protein>
<feature type="non-terminal residue" evidence="2">
    <location>
        <position position="1"/>
    </location>
</feature>
<reference evidence="2" key="1">
    <citation type="submission" date="2020-07" db="EMBL/GenBank/DDBJ databases">
        <title>Clarias magur genome sequencing, assembly and annotation.</title>
        <authorList>
            <person name="Kushwaha B."/>
            <person name="Kumar R."/>
            <person name="Das P."/>
            <person name="Joshi C.G."/>
            <person name="Kumar D."/>
            <person name="Nagpure N.S."/>
            <person name="Pandey M."/>
            <person name="Agarwal S."/>
            <person name="Srivastava S."/>
            <person name="Singh M."/>
            <person name="Sahoo L."/>
            <person name="Jayasankar P."/>
            <person name="Meher P.K."/>
            <person name="Koringa P.G."/>
            <person name="Iquebal M.A."/>
            <person name="Das S.P."/>
            <person name="Bit A."/>
            <person name="Patnaik S."/>
            <person name="Patel N."/>
            <person name="Shah T.M."/>
            <person name="Hinsu A."/>
            <person name="Jena J.K."/>
        </authorList>
    </citation>
    <scope>NUCLEOTIDE SEQUENCE</scope>
    <source>
        <strain evidence="2">CIFAMagur01</strain>
        <tissue evidence="2">Testis</tissue>
    </source>
</reference>
<keyword evidence="3" id="KW-1185">Reference proteome</keyword>
<sequence>FSIREFEHHPLQLTWLRTCQRFPVKLVLQNSNNKERKEEQLGQTLPHHKSPTFRGSVRGGKG</sequence>
<dbReference type="EMBL" id="QNUK01001373">
    <property type="protein sequence ID" value="KAF5882941.1"/>
    <property type="molecule type" value="Genomic_DNA"/>
</dbReference>
<gene>
    <name evidence="2" type="ORF">DAT39_023005</name>
</gene>